<feature type="non-terminal residue" evidence="4">
    <location>
        <position position="486"/>
    </location>
</feature>
<dbReference type="GO" id="GO:0016829">
    <property type="term" value="F:lyase activity"/>
    <property type="evidence" value="ECO:0007669"/>
    <property type="project" value="InterPro"/>
</dbReference>
<evidence type="ECO:0000259" key="2">
    <source>
        <dbReference type="Pfam" id="PF03972"/>
    </source>
</evidence>
<name>A0A3E2GTU8_SCYLI</name>
<dbReference type="Pfam" id="PF19305">
    <property type="entry name" value="MmgE_PrpD_C"/>
    <property type="match status" value="1"/>
</dbReference>
<dbReference type="OrthoDB" id="10055203at2759"/>
<dbReference type="OMA" id="RNMRLMF"/>
<reference evidence="4 5" key="1">
    <citation type="submission" date="2018-05" db="EMBL/GenBank/DDBJ databases">
        <title>Draft genome sequence of Scytalidium lignicola DSM 105466, a ubiquitous saprotrophic fungus.</title>
        <authorList>
            <person name="Buettner E."/>
            <person name="Gebauer A.M."/>
            <person name="Hofrichter M."/>
            <person name="Liers C."/>
            <person name="Kellner H."/>
        </authorList>
    </citation>
    <scope>NUCLEOTIDE SEQUENCE [LARGE SCALE GENOMIC DNA]</scope>
    <source>
        <strain evidence="4 5">DSM 105466</strain>
    </source>
</reference>
<evidence type="ECO:0000313" key="4">
    <source>
        <dbReference type="EMBL" id="RFU24173.1"/>
    </source>
</evidence>
<evidence type="ECO:0008006" key="6">
    <source>
        <dbReference type="Google" id="ProtNLM"/>
    </source>
</evidence>
<organism evidence="4 5">
    <name type="scientific">Scytalidium lignicola</name>
    <name type="common">Hyphomycete</name>
    <dbReference type="NCBI Taxonomy" id="5539"/>
    <lineage>
        <taxon>Eukaryota</taxon>
        <taxon>Fungi</taxon>
        <taxon>Dikarya</taxon>
        <taxon>Ascomycota</taxon>
        <taxon>Pezizomycotina</taxon>
        <taxon>Leotiomycetes</taxon>
        <taxon>Leotiomycetes incertae sedis</taxon>
        <taxon>Scytalidium</taxon>
    </lineage>
</organism>
<dbReference type="Gene3D" id="3.30.1330.120">
    <property type="entry name" value="2-methylcitrate dehydratase PrpD"/>
    <property type="match status" value="1"/>
</dbReference>
<dbReference type="Proteomes" id="UP000258309">
    <property type="component" value="Unassembled WGS sequence"/>
</dbReference>
<dbReference type="EMBL" id="NCSJ02000493">
    <property type="protein sequence ID" value="RFU24173.1"/>
    <property type="molecule type" value="Genomic_DNA"/>
</dbReference>
<dbReference type="Pfam" id="PF03972">
    <property type="entry name" value="MmgE_PrpD_N"/>
    <property type="match status" value="1"/>
</dbReference>
<keyword evidence="5" id="KW-1185">Reference proteome</keyword>
<comment type="caution">
    <text evidence="4">The sequence shown here is derived from an EMBL/GenBank/DDBJ whole genome shotgun (WGS) entry which is preliminary data.</text>
</comment>
<proteinExistence type="inferred from homology"/>
<evidence type="ECO:0000256" key="1">
    <source>
        <dbReference type="ARBA" id="ARBA00006174"/>
    </source>
</evidence>
<feature type="domain" description="MmgE/PrpD C-terminal" evidence="3">
    <location>
        <begin position="284"/>
        <end position="463"/>
    </location>
</feature>
<dbReference type="InterPro" id="IPR042183">
    <property type="entry name" value="MmgE/PrpD_sf_1"/>
</dbReference>
<dbReference type="AlphaFoldDB" id="A0A3E2GTU8"/>
<dbReference type="PANTHER" id="PTHR16943:SF15">
    <property type="entry name" value="DEHYDRATASE (PRPD), PUTATIVE-RELATED"/>
    <property type="match status" value="1"/>
</dbReference>
<dbReference type="InterPro" id="IPR005656">
    <property type="entry name" value="MmgE_PrpD"/>
</dbReference>
<dbReference type="STRING" id="5539.A0A3E2GTU8"/>
<dbReference type="InterPro" id="IPR045336">
    <property type="entry name" value="MmgE_PrpD_N"/>
</dbReference>
<dbReference type="InterPro" id="IPR042188">
    <property type="entry name" value="MmgE/PrpD_sf_2"/>
</dbReference>
<feature type="non-terminal residue" evidence="4">
    <location>
        <position position="1"/>
    </location>
</feature>
<dbReference type="Gene3D" id="1.10.4100.10">
    <property type="entry name" value="2-methylcitrate dehydratase PrpD"/>
    <property type="match status" value="1"/>
</dbReference>
<dbReference type="SUPFAM" id="SSF103378">
    <property type="entry name" value="2-methylcitrate dehydratase PrpD"/>
    <property type="match status" value="1"/>
</dbReference>
<sequence>MSPPTWDPVLVRIKDYVYKNHVRHSKEALGVARLALSDALCCAVESISKSAECRSLLGPLVPGTIVPSGVRIPGTGHEVDPVKGAFDLGTAIRFLDHNDVLGGAEWGHPADNLGALLAVSDYLCRYQESSAAGAPITIGTLLEVLVRVYEVQGIMLIRNAFNILGLDHVILVKLASAVGVSWLMGLNEDQALAVMSHVFMDNVPLRIYRQGSSTIPRKGWAAGDACSRAVYLNLLVASGQPGVSAVLSTPRWGFYDTVFGKQDFELPVAPGEWAMRNLFFKLMAVEGHSISAVEACLQHHRRLAASHGPEVYQRIRKVHVRTSRAANMLINKEGPLRNPADRDHCMQYVLAVTLIKGSAPVAEDFFDDSFFQRTESTDRLRAKITVEAVEDFTRRYEDLNIKSLPCAVSIEMDDGAINDILVEYPVGHPRNMGTIPSLKEKFWKNMRLMYSTETIQRIEEMVHHQPHTSVSELMETMFHPTATAKL</sequence>
<comment type="similarity">
    <text evidence="1">Belongs to the PrpD family.</text>
</comment>
<evidence type="ECO:0000313" key="5">
    <source>
        <dbReference type="Proteomes" id="UP000258309"/>
    </source>
</evidence>
<accession>A0A3E2GTU8</accession>
<dbReference type="InterPro" id="IPR036148">
    <property type="entry name" value="MmgE/PrpD_sf"/>
</dbReference>
<dbReference type="GO" id="GO:0005739">
    <property type="term" value="C:mitochondrion"/>
    <property type="evidence" value="ECO:0007669"/>
    <property type="project" value="TreeGrafter"/>
</dbReference>
<evidence type="ECO:0000259" key="3">
    <source>
        <dbReference type="Pfam" id="PF19305"/>
    </source>
</evidence>
<gene>
    <name evidence="4" type="ORF">B7463_g12158</name>
</gene>
<dbReference type="InterPro" id="IPR045337">
    <property type="entry name" value="MmgE_PrpD_C"/>
</dbReference>
<feature type="domain" description="MmgE/PrpD N-terminal" evidence="2">
    <location>
        <begin position="12"/>
        <end position="266"/>
    </location>
</feature>
<dbReference type="PANTHER" id="PTHR16943">
    <property type="entry name" value="2-METHYLCITRATE DEHYDRATASE-RELATED"/>
    <property type="match status" value="1"/>
</dbReference>
<protein>
    <recommendedName>
        <fullName evidence="6">2-methylcitrate dehydratase</fullName>
    </recommendedName>
</protein>